<sequence length="91" mass="10644">TRSSTFSCTKIQLRIHSMRDPRRFVRVHYVVQTLLHELAHIARGAGHGLSFWWRNAQLLKELEWDVENGQVKAKWEDVAKHVSLRGEVRGL</sequence>
<name>A0A9P4H314_9PLEO</name>
<dbReference type="Pfam" id="PF08325">
    <property type="entry name" value="WLM"/>
    <property type="match status" value="1"/>
</dbReference>
<protein>
    <recommendedName>
        <fullName evidence="1">WLM domain-containing protein</fullName>
    </recommendedName>
</protein>
<comment type="caution">
    <text evidence="2">The sequence shown here is derived from an EMBL/GenBank/DDBJ whole genome shotgun (WGS) entry which is preliminary data.</text>
</comment>
<evidence type="ECO:0000259" key="1">
    <source>
        <dbReference type="PROSITE" id="PS51397"/>
    </source>
</evidence>
<evidence type="ECO:0000313" key="3">
    <source>
        <dbReference type="Proteomes" id="UP000799777"/>
    </source>
</evidence>
<dbReference type="PROSITE" id="PS51397">
    <property type="entry name" value="WLM"/>
    <property type="match status" value="1"/>
</dbReference>
<dbReference type="AlphaFoldDB" id="A0A9P4H314"/>
<reference evidence="2" key="1">
    <citation type="journal article" date="2020" name="Stud. Mycol.">
        <title>101 Dothideomycetes genomes: a test case for predicting lifestyles and emergence of pathogens.</title>
        <authorList>
            <person name="Haridas S."/>
            <person name="Albert R."/>
            <person name="Binder M."/>
            <person name="Bloem J."/>
            <person name="Labutti K."/>
            <person name="Salamov A."/>
            <person name="Andreopoulos B."/>
            <person name="Baker S."/>
            <person name="Barry K."/>
            <person name="Bills G."/>
            <person name="Bluhm B."/>
            <person name="Cannon C."/>
            <person name="Castanera R."/>
            <person name="Culley D."/>
            <person name="Daum C."/>
            <person name="Ezra D."/>
            <person name="Gonzalez J."/>
            <person name="Henrissat B."/>
            <person name="Kuo A."/>
            <person name="Liang C."/>
            <person name="Lipzen A."/>
            <person name="Lutzoni F."/>
            <person name="Magnuson J."/>
            <person name="Mondo S."/>
            <person name="Nolan M."/>
            <person name="Ohm R."/>
            <person name="Pangilinan J."/>
            <person name="Park H.-J."/>
            <person name="Ramirez L."/>
            <person name="Alfaro M."/>
            <person name="Sun H."/>
            <person name="Tritt A."/>
            <person name="Yoshinaga Y."/>
            <person name="Zwiers L.-H."/>
            <person name="Turgeon B."/>
            <person name="Goodwin S."/>
            <person name="Spatafora J."/>
            <person name="Crous P."/>
            <person name="Grigoriev I."/>
        </authorList>
    </citation>
    <scope>NUCLEOTIDE SEQUENCE</scope>
    <source>
        <strain evidence="2">CBS 110217</strain>
    </source>
</reference>
<organism evidence="2 3">
    <name type="scientific">Setomelanomma holmii</name>
    <dbReference type="NCBI Taxonomy" id="210430"/>
    <lineage>
        <taxon>Eukaryota</taxon>
        <taxon>Fungi</taxon>
        <taxon>Dikarya</taxon>
        <taxon>Ascomycota</taxon>
        <taxon>Pezizomycotina</taxon>
        <taxon>Dothideomycetes</taxon>
        <taxon>Pleosporomycetidae</taxon>
        <taxon>Pleosporales</taxon>
        <taxon>Pleosporineae</taxon>
        <taxon>Phaeosphaeriaceae</taxon>
        <taxon>Setomelanomma</taxon>
    </lineage>
</organism>
<feature type="domain" description="WLM" evidence="1">
    <location>
        <begin position="1"/>
        <end position="91"/>
    </location>
</feature>
<feature type="non-terminal residue" evidence="2">
    <location>
        <position position="1"/>
    </location>
</feature>
<dbReference type="Proteomes" id="UP000799777">
    <property type="component" value="Unassembled WGS sequence"/>
</dbReference>
<proteinExistence type="predicted"/>
<dbReference type="EMBL" id="ML978257">
    <property type="protein sequence ID" value="KAF2025791.1"/>
    <property type="molecule type" value="Genomic_DNA"/>
</dbReference>
<dbReference type="InterPro" id="IPR013536">
    <property type="entry name" value="WLM_dom"/>
</dbReference>
<dbReference type="OrthoDB" id="261960at2759"/>
<evidence type="ECO:0000313" key="2">
    <source>
        <dbReference type="EMBL" id="KAF2025791.1"/>
    </source>
</evidence>
<keyword evidence="3" id="KW-1185">Reference proteome</keyword>
<accession>A0A9P4H314</accession>
<gene>
    <name evidence="2" type="ORF">EK21DRAFT_33165</name>
</gene>
<feature type="non-terminal residue" evidence="2">
    <location>
        <position position="91"/>
    </location>
</feature>